<protein>
    <recommendedName>
        <fullName evidence="9">ABC transporter domain-containing protein</fullName>
    </recommendedName>
</protein>
<keyword evidence="3 8" id="KW-0812">Transmembrane</keyword>
<feature type="transmembrane region" description="Helical" evidence="8">
    <location>
        <begin position="626"/>
        <end position="650"/>
    </location>
</feature>
<proteinExistence type="predicted"/>
<dbReference type="RefSeq" id="XP_005769546.1">
    <property type="nucleotide sequence ID" value="XM_005769489.1"/>
</dbReference>
<dbReference type="GO" id="GO:0016020">
    <property type="term" value="C:membrane"/>
    <property type="evidence" value="ECO:0007669"/>
    <property type="project" value="UniProtKB-SubCell"/>
</dbReference>
<feature type="domain" description="ABC transporter" evidence="9">
    <location>
        <begin position="75"/>
        <end position="323"/>
    </location>
</feature>
<evidence type="ECO:0000256" key="1">
    <source>
        <dbReference type="ARBA" id="ARBA00004141"/>
    </source>
</evidence>
<comment type="subcellular location">
    <subcellularLocation>
        <location evidence="1">Membrane</location>
        <topology evidence="1">Multi-pass membrane protein</topology>
    </subcellularLocation>
</comment>
<dbReference type="InterPro" id="IPR027417">
    <property type="entry name" value="P-loop_NTPase"/>
</dbReference>
<dbReference type="PANTHER" id="PTHR48041">
    <property type="entry name" value="ABC TRANSPORTER G FAMILY MEMBER 28"/>
    <property type="match status" value="1"/>
</dbReference>
<feature type="transmembrane region" description="Helical" evidence="8">
    <location>
        <begin position="595"/>
        <end position="619"/>
    </location>
</feature>
<dbReference type="Gene3D" id="3.40.50.300">
    <property type="entry name" value="P-loop containing nucleotide triphosphate hydrolases"/>
    <property type="match status" value="1"/>
</dbReference>
<dbReference type="HOGENOM" id="CLU_000604_57_8_1"/>
<evidence type="ECO:0000313" key="11">
    <source>
        <dbReference type="Proteomes" id="UP000013827"/>
    </source>
</evidence>
<dbReference type="InterPro" id="IPR050352">
    <property type="entry name" value="ABCG_transporters"/>
</dbReference>
<keyword evidence="7 8" id="KW-0472">Membrane</keyword>
<keyword evidence="2" id="KW-0813">Transport</keyword>
<dbReference type="eggNOG" id="KOG0061">
    <property type="taxonomic scope" value="Eukaryota"/>
</dbReference>
<organism evidence="10 11">
    <name type="scientific">Emiliania huxleyi (strain CCMP1516)</name>
    <dbReference type="NCBI Taxonomy" id="280463"/>
    <lineage>
        <taxon>Eukaryota</taxon>
        <taxon>Haptista</taxon>
        <taxon>Haptophyta</taxon>
        <taxon>Prymnesiophyceae</taxon>
        <taxon>Isochrysidales</taxon>
        <taxon>Noelaerhabdaceae</taxon>
        <taxon>Emiliania</taxon>
    </lineage>
</organism>
<evidence type="ECO:0000256" key="2">
    <source>
        <dbReference type="ARBA" id="ARBA00022448"/>
    </source>
</evidence>
<dbReference type="InterPro" id="IPR017871">
    <property type="entry name" value="ABC_transporter-like_CS"/>
</dbReference>
<accession>A0A0D3J0T2</accession>
<evidence type="ECO:0000256" key="7">
    <source>
        <dbReference type="ARBA" id="ARBA00023136"/>
    </source>
</evidence>
<feature type="transmembrane region" description="Helical" evidence="8">
    <location>
        <begin position="564"/>
        <end position="589"/>
    </location>
</feature>
<dbReference type="PROSITE" id="PS50893">
    <property type="entry name" value="ABC_TRANSPORTER_2"/>
    <property type="match status" value="1"/>
</dbReference>
<dbReference type="SMART" id="SM00382">
    <property type="entry name" value="AAA"/>
    <property type="match status" value="1"/>
</dbReference>
<feature type="transmembrane region" description="Helical" evidence="8">
    <location>
        <begin position="656"/>
        <end position="674"/>
    </location>
</feature>
<keyword evidence="4" id="KW-0547">Nucleotide-binding</keyword>
<dbReference type="GO" id="GO:0016887">
    <property type="term" value="F:ATP hydrolysis activity"/>
    <property type="evidence" value="ECO:0007669"/>
    <property type="project" value="InterPro"/>
</dbReference>
<dbReference type="AlphaFoldDB" id="A0A0D3J0T2"/>
<evidence type="ECO:0000259" key="9">
    <source>
        <dbReference type="PROSITE" id="PS50893"/>
    </source>
</evidence>
<reference evidence="11" key="1">
    <citation type="journal article" date="2013" name="Nature">
        <title>Pan genome of the phytoplankton Emiliania underpins its global distribution.</title>
        <authorList>
            <person name="Read B.A."/>
            <person name="Kegel J."/>
            <person name="Klute M.J."/>
            <person name="Kuo A."/>
            <person name="Lefebvre S.C."/>
            <person name="Maumus F."/>
            <person name="Mayer C."/>
            <person name="Miller J."/>
            <person name="Monier A."/>
            <person name="Salamov A."/>
            <person name="Young J."/>
            <person name="Aguilar M."/>
            <person name="Claverie J.M."/>
            <person name="Frickenhaus S."/>
            <person name="Gonzalez K."/>
            <person name="Herman E.K."/>
            <person name="Lin Y.C."/>
            <person name="Napier J."/>
            <person name="Ogata H."/>
            <person name="Sarno A.F."/>
            <person name="Shmutz J."/>
            <person name="Schroeder D."/>
            <person name="de Vargas C."/>
            <person name="Verret F."/>
            <person name="von Dassow P."/>
            <person name="Valentin K."/>
            <person name="Van de Peer Y."/>
            <person name="Wheeler G."/>
            <person name="Dacks J.B."/>
            <person name="Delwiche C.F."/>
            <person name="Dyhrman S.T."/>
            <person name="Glockner G."/>
            <person name="John U."/>
            <person name="Richards T."/>
            <person name="Worden A.Z."/>
            <person name="Zhang X."/>
            <person name="Grigoriev I.V."/>
            <person name="Allen A.E."/>
            <person name="Bidle K."/>
            <person name="Borodovsky M."/>
            <person name="Bowler C."/>
            <person name="Brownlee C."/>
            <person name="Cock J.M."/>
            <person name="Elias M."/>
            <person name="Gladyshev V.N."/>
            <person name="Groth M."/>
            <person name="Guda C."/>
            <person name="Hadaegh A."/>
            <person name="Iglesias-Rodriguez M.D."/>
            <person name="Jenkins J."/>
            <person name="Jones B.M."/>
            <person name="Lawson T."/>
            <person name="Leese F."/>
            <person name="Lindquist E."/>
            <person name="Lobanov A."/>
            <person name="Lomsadze A."/>
            <person name="Malik S.B."/>
            <person name="Marsh M.E."/>
            <person name="Mackinder L."/>
            <person name="Mock T."/>
            <person name="Mueller-Roeber B."/>
            <person name="Pagarete A."/>
            <person name="Parker M."/>
            <person name="Probert I."/>
            <person name="Quesneville H."/>
            <person name="Raines C."/>
            <person name="Rensing S.A."/>
            <person name="Riano-Pachon D.M."/>
            <person name="Richier S."/>
            <person name="Rokitta S."/>
            <person name="Shiraiwa Y."/>
            <person name="Soanes D.M."/>
            <person name="van der Giezen M."/>
            <person name="Wahlund T.M."/>
            <person name="Williams B."/>
            <person name="Wilson W."/>
            <person name="Wolfe G."/>
            <person name="Wurch L.L."/>
        </authorList>
    </citation>
    <scope>NUCLEOTIDE SEQUENCE</scope>
</reference>
<dbReference type="KEGG" id="ehx:EMIHUDRAFT_459039"/>
<dbReference type="CDD" id="cd03213">
    <property type="entry name" value="ABCG_EPDR"/>
    <property type="match status" value="1"/>
</dbReference>
<sequence length="693" mass="74072">MGYESLSIGINDAVAASFAVLSVAVFICLPIAAWGWLVYPLWRSGGLHGWITRGGGGRMHSTETGARRTPRPALVTFRDIHYSVKLSGRGRPELHILKGVSGVLLPGTLTAIMGPSGCGKSTLLDILADTKRVGVVEGDVRLNGEARGTDFRSTCAYVMQEDCCHSTLTVHETLWFVCALRLGPDERLELITRTMVDLDLAHVADTRIGDDVSGGLSGGQRRRVTIAIEILSGPALVLLDEPTSGLDAYGAQQAVATPPAVVAALRRFADRGRTLACTIHQPRAETFALFHQLLLIKAGETMYCGPVPDFLRGCGVACPPSVNLADVVVDLTHTKEADADADGAEQSVDLVARFAASALRRKIEDEIDSVELGCHPDLADAAASLEAPKEQEGARVGCCGSSGGYPTPLMHQVGVLVRRQWTLDTRNFGYQFTWVLNGFVLALNASTYLLVEQPPLSAQPASVYRDDMGCDPTEPSGRQGCVCHVPMDEAASNGQYNVGADATECGRAILASANAVFAFRGFLFLVINALFVNEAVFVPAVIADKRFFAREHGARAYSVLAWHLAWLVKLGLTAALKALFYTPCFYFIGQLRPAWSAYLAAALVTGGMGLAGSAVAMLLTTLVPGLGAATTAFGCAVLLYQNVCGFFLPIAAIPPYLTWLTWTSVFTYGYYAIVTSQQMFGSIELPGDTPART</sequence>
<evidence type="ECO:0000256" key="4">
    <source>
        <dbReference type="ARBA" id="ARBA00022741"/>
    </source>
</evidence>
<name>A0A0D3J0T2_EMIH1</name>
<evidence type="ECO:0000256" key="5">
    <source>
        <dbReference type="ARBA" id="ARBA00022840"/>
    </source>
</evidence>
<dbReference type="GeneID" id="17263265"/>
<reference evidence="10" key="2">
    <citation type="submission" date="2024-10" db="UniProtKB">
        <authorList>
            <consortium name="EnsemblProtists"/>
        </authorList>
    </citation>
    <scope>IDENTIFICATION</scope>
</reference>
<keyword evidence="6 8" id="KW-1133">Transmembrane helix</keyword>
<evidence type="ECO:0000256" key="8">
    <source>
        <dbReference type="SAM" id="Phobius"/>
    </source>
</evidence>
<dbReference type="GO" id="GO:0005524">
    <property type="term" value="F:ATP binding"/>
    <property type="evidence" value="ECO:0007669"/>
    <property type="project" value="UniProtKB-KW"/>
</dbReference>
<evidence type="ECO:0000256" key="3">
    <source>
        <dbReference type="ARBA" id="ARBA00022692"/>
    </source>
</evidence>
<dbReference type="GO" id="GO:0140359">
    <property type="term" value="F:ABC-type transporter activity"/>
    <property type="evidence" value="ECO:0007669"/>
    <property type="project" value="InterPro"/>
</dbReference>
<dbReference type="PANTHER" id="PTHR48041:SF139">
    <property type="entry name" value="PROTEIN SCARLET"/>
    <property type="match status" value="1"/>
</dbReference>
<dbReference type="InterPro" id="IPR003593">
    <property type="entry name" value="AAA+_ATPase"/>
</dbReference>
<evidence type="ECO:0000256" key="6">
    <source>
        <dbReference type="ARBA" id="ARBA00022989"/>
    </source>
</evidence>
<keyword evidence="11" id="KW-1185">Reference proteome</keyword>
<dbReference type="Pfam" id="PF00005">
    <property type="entry name" value="ABC_tran"/>
    <property type="match status" value="1"/>
</dbReference>
<feature type="transmembrane region" description="Helical" evidence="8">
    <location>
        <begin position="522"/>
        <end position="543"/>
    </location>
</feature>
<dbReference type="PROSITE" id="PS00211">
    <property type="entry name" value="ABC_TRANSPORTER_1"/>
    <property type="match status" value="1"/>
</dbReference>
<keyword evidence="5" id="KW-0067">ATP-binding</keyword>
<dbReference type="EnsemblProtists" id="EOD17117">
    <property type="protein sequence ID" value="EOD17117"/>
    <property type="gene ID" value="EMIHUDRAFT_459039"/>
</dbReference>
<dbReference type="Proteomes" id="UP000013827">
    <property type="component" value="Unassembled WGS sequence"/>
</dbReference>
<feature type="transmembrane region" description="Helical" evidence="8">
    <location>
        <begin position="15"/>
        <end position="39"/>
    </location>
</feature>
<dbReference type="PaxDb" id="2903-EOD17117"/>
<evidence type="ECO:0000313" key="10">
    <source>
        <dbReference type="EnsemblProtists" id="EOD17117"/>
    </source>
</evidence>
<dbReference type="SUPFAM" id="SSF52540">
    <property type="entry name" value="P-loop containing nucleoside triphosphate hydrolases"/>
    <property type="match status" value="1"/>
</dbReference>
<dbReference type="InterPro" id="IPR013525">
    <property type="entry name" value="ABC2_TM"/>
</dbReference>
<dbReference type="InterPro" id="IPR003439">
    <property type="entry name" value="ABC_transporter-like_ATP-bd"/>
</dbReference>
<dbReference type="Pfam" id="PF01061">
    <property type="entry name" value="ABC2_membrane"/>
    <property type="match status" value="1"/>
</dbReference>
<feature type="transmembrane region" description="Helical" evidence="8">
    <location>
        <begin position="428"/>
        <end position="451"/>
    </location>
</feature>